<dbReference type="Pfam" id="PF00476">
    <property type="entry name" value="DNA_pol_A"/>
    <property type="match status" value="1"/>
</dbReference>
<dbReference type="PANTHER" id="PTHR10133:SF27">
    <property type="entry name" value="DNA POLYMERASE NU"/>
    <property type="match status" value="1"/>
</dbReference>
<dbReference type="AlphaFoldDB" id="A0A2L0EWL4"/>
<sequence>MPPLPNVQRLAAHGPGSLADHVVVDVSAILRWIFETEADAMRTWMLLDEAVQRSGRHVLWIVAPCAPPCDGVDVADLDREEQRLLVRYGAAAVIRTHHPALASLREYIPGSISVITAGIDERLHQLLPLDHSVDQMLDIGTGRRWSRESALARGVEPFAQPELRAIVGAEPGDKGLTRDARKYESQLQHLVLGDKPLDELRLAPWLEEKLHANAQDVKRRVDELRGGILEDAPTISRLTEWVSSTRRTPSTTYLLPTFGRDGTLLVVHAITRRQSFFTFGDYIEGHLRDLHRDDPDRWFIPHGLDLCAWMAERALPLPRSVVDPAMAAFVLNPDDPPDLTGLSPAALGYPDDIKAWLMDLEREEPAPQRLHDAIDLLPGLDVELTEVLAREELLPVLEDDLAPTVPVLARIERRGAWVEVPRGYRSWRAVEQKLLQRLRFHEGLVRQYLPSVDPYSVQDDRLVNIILRDVAMLVPWHWPQERKRGELLERFACAGLPVAHAIQRLRSIALSGLPWCRNLAESGGRLRGQFVPQSTGRFGYRRYALQNIPKDSIEGLLIRSALRGPPGHVLFSVDYDSFEGRLLAAISHDPALLASAQHLDMHAENAKLLFGAATPLMRGRVKRALYAIGYGQQSVGFCRTQADMSIEEAAACFDAVVGGFPELMRYRDDVIANFRATRTTTSVGGWRRRPSKATQAINMGVQALAATIFRRVLRQLDVKLAPLGAAVLVQVHDEVIVATPPETAPAAMQVVTATMENAALEPPVLLPHPVPLFTKVHQGETWADL</sequence>
<dbReference type="OrthoDB" id="5196455at2"/>
<dbReference type="GO" id="GO:0003677">
    <property type="term" value="F:DNA binding"/>
    <property type="evidence" value="ECO:0007669"/>
    <property type="project" value="InterPro"/>
</dbReference>
<dbReference type="InterPro" id="IPR001098">
    <property type="entry name" value="DNA-dir_DNA_pol_A_palm_dom"/>
</dbReference>
<evidence type="ECO:0000256" key="2">
    <source>
        <dbReference type="ARBA" id="ARBA00022705"/>
    </source>
</evidence>
<protein>
    <recommendedName>
        <fullName evidence="1">DNA-directed DNA polymerase</fullName>
        <ecNumber evidence="1">2.7.7.7</ecNumber>
    </recommendedName>
</protein>
<dbReference type="SMART" id="SM00482">
    <property type="entry name" value="POLAc"/>
    <property type="match status" value="1"/>
</dbReference>
<dbReference type="InterPro" id="IPR043502">
    <property type="entry name" value="DNA/RNA_pol_sf"/>
</dbReference>
<keyword evidence="2" id="KW-0235">DNA replication</keyword>
<dbReference type="Gene3D" id="1.10.150.20">
    <property type="entry name" value="5' to 3' exonuclease, C-terminal subdomain"/>
    <property type="match status" value="1"/>
</dbReference>
<comment type="catalytic activity">
    <reaction evidence="3">
        <text>DNA(n) + a 2'-deoxyribonucleoside 5'-triphosphate = DNA(n+1) + diphosphate</text>
        <dbReference type="Rhea" id="RHEA:22508"/>
        <dbReference type="Rhea" id="RHEA-COMP:17339"/>
        <dbReference type="Rhea" id="RHEA-COMP:17340"/>
        <dbReference type="ChEBI" id="CHEBI:33019"/>
        <dbReference type="ChEBI" id="CHEBI:61560"/>
        <dbReference type="ChEBI" id="CHEBI:173112"/>
        <dbReference type="EC" id="2.7.7.7"/>
    </reaction>
</comment>
<dbReference type="GO" id="GO:0006302">
    <property type="term" value="P:double-strand break repair"/>
    <property type="evidence" value="ECO:0007669"/>
    <property type="project" value="TreeGrafter"/>
</dbReference>
<feature type="domain" description="DNA-directed DNA polymerase family A palm" evidence="4">
    <location>
        <begin position="555"/>
        <end position="743"/>
    </location>
</feature>
<dbReference type="EMBL" id="CP012673">
    <property type="protein sequence ID" value="AUX43690.1"/>
    <property type="molecule type" value="Genomic_DNA"/>
</dbReference>
<dbReference type="Gene3D" id="3.30.70.370">
    <property type="match status" value="1"/>
</dbReference>
<evidence type="ECO:0000313" key="6">
    <source>
        <dbReference type="Proteomes" id="UP000238348"/>
    </source>
</evidence>
<dbReference type="PRINTS" id="PR00868">
    <property type="entry name" value="DNAPOLI"/>
</dbReference>
<evidence type="ECO:0000259" key="4">
    <source>
        <dbReference type="SMART" id="SM00482"/>
    </source>
</evidence>
<dbReference type="EC" id="2.7.7.7" evidence="1"/>
<accession>A0A2L0EWL4</accession>
<dbReference type="RefSeq" id="WP_159397296.1">
    <property type="nucleotide sequence ID" value="NZ_CP012673.1"/>
</dbReference>
<gene>
    <name evidence="5" type="ORF">SOCE26_051420</name>
</gene>
<evidence type="ECO:0000313" key="5">
    <source>
        <dbReference type="EMBL" id="AUX43690.1"/>
    </source>
</evidence>
<dbReference type="InterPro" id="IPR002298">
    <property type="entry name" value="DNA_polymerase_A"/>
</dbReference>
<dbReference type="Proteomes" id="UP000238348">
    <property type="component" value="Chromosome"/>
</dbReference>
<name>A0A2L0EWL4_SORCE</name>
<evidence type="ECO:0000256" key="3">
    <source>
        <dbReference type="ARBA" id="ARBA00049244"/>
    </source>
</evidence>
<dbReference type="GO" id="GO:0003887">
    <property type="term" value="F:DNA-directed DNA polymerase activity"/>
    <property type="evidence" value="ECO:0007669"/>
    <property type="project" value="UniProtKB-EC"/>
</dbReference>
<dbReference type="SUPFAM" id="SSF56672">
    <property type="entry name" value="DNA/RNA polymerases"/>
    <property type="match status" value="1"/>
</dbReference>
<proteinExistence type="predicted"/>
<dbReference type="PANTHER" id="PTHR10133">
    <property type="entry name" value="DNA POLYMERASE I"/>
    <property type="match status" value="1"/>
</dbReference>
<dbReference type="GO" id="GO:0006261">
    <property type="term" value="P:DNA-templated DNA replication"/>
    <property type="evidence" value="ECO:0007669"/>
    <property type="project" value="InterPro"/>
</dbReference>
<organism evidence="5 6">
    <name type="scientific">Sorangium cellulosum</name>
    <name type="common">Polyangium cellulosum</name>
    <dbReference type="NCBI Taxonomy" id="56"/>
    <lineage>
        <taxon>Bacteria</taxon>
        <taxon>Pseudomonadati</taxon>
        <taxon>Myxococcota</taxon>
        <taxon>Polyangia</taxon>
        <taxon>Polyangiales</taxon>
        <taxon>Polyangiaceae</taxon>
        <taxon>Sorangium</taxon>
    </lineage>
</organism>
<reference evidence="5 6" key="1">
    <citation type="submission" date="2015-09" db="EMBL/GenBank/DDBJ databases">
        <title>Sorangium comparison.</title>
        <authorList>
            <person name="Zaburannyi N."/>
            <person name="Bunk B."/>
            <person name="Overmann J."/>
            <person name="Mueller R."/>
        </authorList>
    </citation>
    <scope>NUCLEOTIDE SEQUENCE [LARGE SCALE GENOMIC DNA]</scope>
    <source>
        <strain evidence="5 6">So ce26</strain>
    </source>
</reference>
<evidence type="ECO:0000256" key="1">
    <source>
        <dbReference type="ARBA" id="ARBA00012417"/>
    </source>
</evidence>